<dbReference type="InterPro" id="IPR002611">
    <property type="entry name" value="IstB_ATP-bd"/>
</dbReference>
<dbReference type="InterPro" id="IPR027417">
    <property type="entry name" value="P-loop_NTPase"/>
</dbReference>
<dbReference type="EMBL" id="UOEW01000094">
    <property type="protein sequence ID" value="VAW35024.1"/>
    <property type="molecule type" value="Genomic_DNA"/>
</dbReference>
<dbReference type="SUPFAM" id="SSF52540">
    <property type="entry name" value="P-loop containing nucleoside triphosphate hydrolases"/>
    <property type="match status" value="1"/>
</dbReference>
<dbReference type="PANTHER" id="PTHR30050">
    <property type="entry name" value="CHROMOSOMAL REPLICATION INITIATOR PROTEIN DNAA"/>
    <property type="match status" value="1"/>
</dbReference>
<dbReference type="CDD" id="cd00009">
    <property type="entry name" value="AAA"/>
    <property type="match status" value="1"/>
</dbReference>
<evidence type="ECO:0000259" key="1">
    <source>
        <dbReference type="Pfam" id="PF01695"/>
    </source>
</evidence>
<sequence>MLESTDWVTRYENILLLGPSGVGKSHIASALSHHLIENNIRIKWFNANDLLQQLQHHKKELQLMKYLSQLDKYRVIIVDDIGY</sequence>
<reference evidence="2" key="1">
    <citation type="submission" date="2018-06" db="EMBL/GenBank/DDBJ databases">
        <authorList>
            <person name="Zhirakovskaya E."/>
        </authorList>
    </citation>
    <scope>NUCLEOTIDE SEQUENCE</scope>
</reference>
<dbReference type="GO" id="GO:0005524">
    <property type="term" value="F:ATP binding"/>
    <property type="evidence" value="ECO:0007669"/>
    <property type="project" value="InterPro"/>
</dbReference>
<protein>
    <recommendedName>
        <fullName evidence="1">IstB-like ATP-binding domain-containing protein</fullName>
    </recommendedName>
</protein>
<gene>
    <name evidence="2" type="ORF">MNBD_GAMMA01-2007</name>
</gene>
<evidence type="ECO:0000313" key="2">
    <source>
        <dbReference type="EMBL" id="VAW35024.1"/>
    </source>
</evidence>
<feature type="domain" description="IstB-like ATP-binding" evidence="1">
    <location>
        <begin position="2"/>
        <end position="83"/>
    </location>
</feature>
<dbReference type="PANTHER" id="PTHR30050:SF4">
    <property type="entry name" value="ATP-BINDING PROTEIN RV3427C IN INSERTION SEQUENCE-RELATED"/>
    <property type="match status" value="1"/>
</dbReference>
<dbReference type="Pfam" id="PF01695">
    <property type="entry name" value="IstB_IS21"/>
    <property type="match status" value="1"/>
</dbReference>
<organism evidence="2">
    <name type="scientific">hydrothermal vent metagenome</name>
    <dbReference type="NCBI Taxonomy" id="652676"/>
    <lineage>
        <taxon>unclassified sequences</taxon>
        <taxon>metagenomes</taxon>
        <taxon>ecological metagenomes</taxon>
    </lineage>
</organism>
<proteinExistence type="predicted"/>
<dbReference type="Gene3D" id="3.40.50.300">
    <property type="entry name" value="P-loop containing nucleotide triphosphate hydrolases"/>
    <property type="match status" value="1"/>
</dbReference>
<dbReference type="InterPro" id="IPR020591">
    <property type="entry name" value="Chromosome_initiator_DnaA-like"/>
</dbReference>
<feature type="non-terminal residue" evidence="2">
    <location>
        <position position="83"/>
    </location>
</feature>
<accession>A0A3B0VUE1</accession>
<dbReference type="GO" id="GO:0006260">
    <property type="term" value="P:DNA replication"/>
    <property type="evidence" value="ECO:0007669"/>
    <property type="project" value="TreeGrafter"/>
</dbReference>
<dbReference type="AlphaFoldDB" id="A0A3B0VUE1"/>
<name>A0A3B0VUE1_9ZZZZ</name>
<dbReference type="PRINTS" id="PR00051">
    <property type="entry name" value="DNAA"/>
</dbReference>